<dbReference type="EMBL" id="JBIXKD010000002">
    <property type="protein sequence ID" value="MFJ5320297.1"/>
    <property type="molecule type" value="Genomic_DNA"/>
</dbReference>
<dbReference type="Proteomes" id="UP001617714">
    <property type="component" value="Unassembled WGS sequence"/>
</dbReference>
<name>A0AAP9IL50_9GAMM</name>
<organism evidence="2 3">
    <name type="scientific">Pectobacterium parvum</name>
    <dbReference type="NCBI Taxonomy" id="2778550"/>
    <lineage>
        <taxon>Bacteria</taxon>
        <taxon>Pseudomonadati</taxon>
        <taxon>Pseudomonadota</taxon>
        <taxon>Gammaproteobacteria</taxon>
        <taxon>Enterobacterales</taxon>
        <taxon>Pectobacteriaceae</taxon>
        <taxon>Pectobacterium</taxon>
    </lineage>
</organism>
<reference evidence="3" key="1">
    <citation type="submission" date="2019-11" db="EMBL/GenBank/DDBJ databases">
        <authorList>
            <person name="Jee S."/>
        </authorList>
    </citation>
    <scope>NUCLEOTIDE SEQUENCE [LARGE SCALE GENOMIC DNA]</scope>
    <source>
        <strain evidence="3">PZ1</strain>
    </source>
</reference>
<evidence type="ECO:0000313" key="3">
    <source>
        <dbReference type="Proteomes" id="UP000464054"/>
    </source>
</evidence>
<reference evidence="1 4" key="3">
    <citation type="submission" date="2024-10" db="EMBL/GenBank/DDBJ databases">
        <authorList>
            <person name="Lu C.-H."/>
        </authorList>
    </citation>
    <scope>NUCLEOTIDE SEQUENCE [LARGE SCALE GENOMIC DNA]</scope>
    <source>
        <strain evidence="1 4">22QBSP01-2</strain>
    </source>
</reference>
<protein>
    <submittedName>
        <fullName evidence="2">Uncharacterized protein</fullName>
    </submittedName>
</protein>
<dbReference type="RefSeq" id="WP_161547010.1">
    <property type="nucleotide sequence ID" value="NZ_CP046377.1"/>
</dbReference>
<evidence type="ECO:0000313" key="1">
    <source>
        <dbReference type="EMBL" id="MFJ5320297.1"/>
    </source>
</evidence>
<dbReference type="EMBL" id="CP046377">
    <property type="protein sequence ID" value="QHQ25839.1"/>
    <property type="molecule type" value="Genomic_DNA"/>
</dbReference>
<reference evidence="2" key="2">
    <citation type="journal article" date="2022" name="Plant Pathol J">
        <title>Comparative Genomic Analysis of Pathogenic Factors of Pectobacterium Species Isolated in South Korea Using Whole-Genome Sequencing.</title>
        <authorList>
            <person name="Jee S."/>
            <person name="Kang I.J."/>
            <person name="Bak G."/>
            <person name="Kang S."/>
            <person name="Lee J."/>
            <person name="Heu S."/>
            <person name="Hwang I."/>
        </authorList>
    </citation>
    <scope>NUCLEOTIDE SEQUENCE</scope>
    <source>
        <strain evidence="2">PZ1</strain>
    </source>
</reference>
<dbReference type="AlphaFoldDB" id="A0AAP9IL50"/>
<proteinExistence type="predicted"/>
<dbReference type="Proteomes" id="UP000464054">
    <property type="component" value="Chromosome"/>
</dbReference>
<accession>A0AAP9IL50</accession>
<gene>
    <name evidence="1" type="ORF">ACIPSN_02705</name>
    <name evidence="2" type="ORF">GMX10_18730</name>
</gene>
<sequence>MELYKNSKMDTLYYNDAPACTDEPCSVSISNGIIEVSYIRDGERIKYVGPERSTGHFELTGNDGRNSKATLHRFTDGKVLVGKWMYDNYRGLWHIALNK</sequence>
<evidence type="ECO:0000313" key="4">
    <source>
        <dbReference type="Proteomes" id="UP001617714"/>
    </source>
</evidence>
<evidence type="ECO:0000313" key="2">
    <source>
        <dbReference type="EMBL" id="QHQ25839.1"/>
    </source>
</evidence>
<keyword evidence="4" id="KW-1185">Reference proteome</keyword>